<organism evidence="3 4">
    <name type="scientific">Trinickia caryophylli</name>
    <name type="common">Paraburkholderia caryophylli</name>
    <dbReference type="NCBI Taxonomy" id="28094"/>
    <lineage>
        <taxon>Bacteria</taxon>
        <taxon>Pseudomonadati</taxon>
        <taxon>Pseudomonadota</taxon>
        <taxon>Betaproteobacteria</taxon>
        <taxon>Burkholderiales</taxon>
        <taxon>Burkholderiaceae</taxon>
        <taxon>Trinickia</taxon>
    </lineage>
</organism>
<protein>
    <submittedName>
        <fullName evidence="3">PQQ enzyme repeat-containing protein</fullName>
    </submittedName>
</protein>
<keyword evidence="1" id="KW-0812">Transmembrane</keyword>
<feature type="transmembrane region" description="Helical" evidence="1">
    <location>
        <begin position="21"/>
        <end position="41"/>
    </location>
</feature>
<dbReference type="EMBL" id="FXAH01000003">
    <property type="protein sequence ID" value="SMF14220.1"/>
    <property type="molecule type" value="Genomic_DNA"/>
</dbReference>
<feature type="domain" description="Pyrrolo-quinoline quinone repeat" evidence="2">
    <location>
        <begin position="101"/>
        <end position="146"/>
    </location>
</feature>
<reference evidence="4" key="1">
    <citation type="submission" date="2017-04" db="EMBL/GenBank/DDBJ databases">
        <authorList>
            <person name="Varghese N."/>
            <person name="Submissions S."/>
        </authorList>
    </citation>
    <scope>NUCLEOTIDE SEQUENCE [LARGE SCALE GENOMIC DNA]</scope>
    <source>
        <strain evidence="4">Ballard 720</strain>
    </source>
</reference>
<evidence type="ECO:0000313" key="4">
    <source>
        <dbReference type="Proteomes" id="UP000192911"/>
    </source>
</evidence>
<dbReference type="PANTHER" id="PTHR34512">
    <property type="entry name" value="CELL SURFACE PROTEIN"/>
    <property type="match status" value="1"/>
</dbReference>
<dbReference type="AlphaFoldDB" id="A0A1X7DEL7"/>
<dbReference type="Proteomes" id="UP000192911">
    <property type="component" value="Unassembled WGS sequence"/>
</dbReference>
<keyword evidence="4" id="KW-1185">Reference proteome</keyword>
<dbReference type="Pfam" id="PF13360">
    <property type="entry name" value="PQQ_2"/>
    <property type="match status" value="1"/>
</dbReference>
<dbReference type="InterPro" id="IPR015943">
    <property type="entry name" value="WD40/YVTN_repeat-like_dom_sf"/>
</dbReference>
<keyword evidence="1" id="KW-0472">Membrane</keyword>
<evidence type="ECO:0000313" key="3">
    <source>
        <dbReference type="EMBL" id="SMF14220.1"/>
    </source>
</evidence>
<proteinExistence type="predicted"/>
<dbReference type="STRING" id="28094.SAMN06295900_10390"/>
<dbReference type="PANTHER" id="PTHR34512:SF30">
    <property type="entry name" value="OUTER MEMBRANE PROTEIN ASSEMBLY FACTOR BAMB"/>
    <property type="match status" value="1"/>
</dbReference>
<keyword evidence="1" id="KW-1133">Transmembrane helix</keyword>
<evidence type="ECO:0000259" key="2">
    <source>
        <dbReference type="Pfam" id="PF13360"/>
    </source>
</evidence>
<name>A0A1X7DEL7_TRICW</name>
<gene>
    <name evidence="3" type="ORF">SAMN06295900_10390</name>
</gene>
<dbReference type="SUPFAM" id="SSF50998">
    <property type="entry name" value="Quinoprotein alcohol dehydrogenase-like"/>
    <property type="match status" value="1"/>
</dbReference>
<dbReference type="Gene3D" id="2.130.10.10">
    <property type="entry name" value="YVTN repeat-like/Quinoprotein amine dehydrogenase"/>
    <property type="match status" value="1"/>
</dbReference>
<evidence type="ECO:0000256" key="1">
    <source>
        <dbReference type="SAM" id="Phobius"/>
    </source>
</evidence>
<dbReference type="RefSeq" id="WP_085225697.1">
    <property type="nucleotide sequence ID" value="NZ_BSQD01000003.1"/>
</dbReference>
<dbReference type="InterPro" id="IPR011047">
    <property type="entry name" value="Quinoprotein_ADH-like_sf"/>
</dbReference>
<accession>A0A1X7DEL7</accession>
<dbReference type="GeneID" id="95548697"/>
<dbReference type="OrthoDB" id="251914at2"/>
<sequence length="525" mass="54894">MDTSTRNAEAGSGASRRLPPVWTKVILPLAVLVSFVVLVVARVGIACGQGRGAGVLGYHGAGDRTGQYVVPGLTFAKASRLRRDAGFDGRIEGHIYAQPLYWHPPGAASALVVAATESNTVYALDATTGRIVWRRALGAPVAREMLPCGNIDPLGITGTPVIDPASGTLYLDAMVAEGGALKHLVYGLSMRDGSVLPGWPVDIAAGLKARGMSFDARVQNQRAALALVRGRLFVPYGGHTGDCGNYRGWVVGVEIDKPGVAGAWQTRGVKGGIWAPGGIVVVGERLFVTTGNTHGARGWSDGEAVIRLTPELARADDTRDFFAPADWRQLDEDDLDLGGANAVPIDLRGRRLMVALGKDGKAYLLDRENLGGIGGALDAREVSSAPIVGAPAAWSTPDAAFVAFRDMRPSPPCRGSGGHSALSVVRIDTPGKGGLKPAWCRRLDGGGSPATTTSDGRADRIVWIVGAEGDGRLHGFRAEDGEPVFDGGGGSDRMEGLRHFATVAAGNGRLYVAADDRIYAFTPAP</sequence>
<dbReference type="InterPro" id="IPR002372">
    <property type="entry name" value="PQQ_rpt_dom"/>
</dbReference>